<evidence type="ECO:0000313" key="3">
    <source>
        <dbReference type="Proteomes" id="UP001364890"/>
    </source>
</evidence>
<keyword evidence="3" id="KW-1185">Reference proteome</keyword>
<sequence>MKNKRLISLSIGLLVLLSLFFLFKENEETYEIYNTNSPSRVKEVSLIVSDVDKLTTFYQQVIGFDILIAEQNKVTLTADGKTPLLVLEEVENSVEKPLGTTGLYHFAILLPDHSSLGTMLLHLSETEYPMQGASNHQYSDALYLADPDGNGIEIYTDLPPANWERDKDGGYVGGSYPIDFESLVKQATPSWNGLPDDTRIGHMHLQASELEITEQFYVDGLGFDITSKGNGSLFLSKDHYHHHIALNIWSGTGLPAPPDNSKGLRKFSIIFTQEELDKAKTELKRLDFPFEENDSFILVKDPSGNTLEIIAK</sequence>
<accession>A0ABU8F1V3</accession>
<evidence type="ECO:0000313" key="2">
    <source>
        <dbReference type="EMBL" id="MEI4768991.1"/>
    </source>
</evidence>
<dbReference type="InterPro" id="IPR037523">
    <property type="entry name" value="VOC_core"/>
</dbReference>
<dbReference type="PANTHER" id="PTHR43279:SF1">
    <property type="entry name" value="CATECHOL-2,3-DIOXYGENASE"/>
    <property type="match status" value="1"/>
</dbReference>
<comment type="caution">
    <text evidence="2">The sequence shown here is derived from an EMBL/GenBank/DDBJ whole genome shotgun (WGS) entry which is preliminary data.</text>
</comment>
<dbReference type="InterPro" id="IPR029068">
    <property type="entry name" value="Glyas_Bleomycin-R_OHBP_Dase"/>
</dbReference>
<dbReference type="Pfam" id="PF00903">
    <property type="entry name" value="Glyoxalase"/>
    <property type="match status" value="2"/>
</dbReference>
<evidence type="ECO:0000259" key="1">
    <source>
        <dbReference type="PROSITE" id="PS51819"/>
    </source>
</evidence>
<dbReference type="RefSeq" id="WP_336496541.1">
    <property type="nucleotide sequence ID" value="NZ_JBAWSY010000002.1"/>
</dbReference>
<feature type="domain" description="VOC" evidence="1">
    <location>
        <begin position="199"/>
        <end position="312"/>
    </location>
</feature>
<organism evidence="2 3">
    <name type="scientific">Psychrobacillus mangrovi</name>
    <dbReference type="NCBI Taxonomy" id="3117745"/>
    <lineage>
        <taxon>Bacteria</taxon>
        <taxon>Bacillati</taxon>
        <taxon>Bacillota</taxon>
        <taxon>Bacilli</taxon>
        <taxon>Bacillales</taxon>
        <taxon>Bacillaceae</taxon>
        <taxon>Psychrobacillus</taxon>
    </lineage>
</organism>
<reference evidence="2 3" key="1">
    <citation type="submission" date="2024-01" db="EMBL/GenBank/DDBJ databases">
        <title>Seven novel Bacillus-like species.</title>
        <authorList>
            <person name="Liu G."/>
        </authorList>
    </citation>
    <scope>NUCLEOTIDE SEQUENCE [LARGE SCALE GENOMIC DNA]</scope>
    <source>
        <strain evidence="2 3">FJAT-51614</strain>
    </source>
</reference>
<dbReference type="PANTHER" id="PTHR43279">
    <property type="entry name" value="CATECHOL-2,3-DIOXYGENASE"/>
    <property type="match status" value="1"/>
</dbReference>
<proteinExistence type="predicted"/>
<dbReference type="EMBL" id="JBAWSY010000002">
    <property type="protein sequence ID" value="MEI4768991.1"/>
    <property type="molecule type" value="Genomic_DNA"/>
</dbReference>
<protein>
    <submittedName>
        <fullName evidence="2">VOC family protein</fullName>
    </submittedName>
</protein>
<dbReference type="PROSITE" id="PS51819">
    <property type="entry name" value="VOC"/>
    <property type="match status" value="2"/>
</dbReference>
<feature type="domain" description="VOC" evidence="1">
    <location>
        <begin position="40"/>
        <end position="157"/>
    </location>
</feature>
<dbReference type="Gene3D" id="3.10.180.10">
    <property type="entry name" value="2,3-Dihydroxybiphenyl 1,2-Dioxygenase, domain 1"/>
    <property type="match status" value="2"/>
</dbReference>
<dbReference type="Proteomes" id="UP001364890">
    <property type="component" value="Unassembled WGS sequence"/>
</dbReference>
<name>A0ABU8F1V3_9BACI</name>
<dbReference type="InterPro" id="IPR004360">
    <property type="entry name" value="Glyas_Fos-R_dOase_dom"/>
</dbReference>
<gene>
    <name evidence="2" type="ORF">WAX74_04870</name>
</gene>
<dbReference type="CDD" id="cd16359">
    <property type="entry name" value="VOC_BsCatE_like_C"/>
    <property type="match status" value="1"/>
</dbReference>
<dbReference type="SUPFAM" id="SSF54593">
    <property type="entry name" value="Glyoxalase/Bleomycin resistance protein/Dihydroxybiphenyl dioxygenase"/>
    <property type="match status" value="2"/>
</dbReference>